<keyword evidence="5" id="KW-0560">Oxidoreductase</keyword>
<name>A0ABT5TV18_9MICO</name>
<dbReference type="InterPro" id="IPR006657">
    <property type="entry name" value="MoPterin_dinucl-bd_dom"/>
</dbReference>
<reference evidence="7" key="1">
    <citation type="submission" date="2023-02" db="EMBL/GenBank/DDBJ databases">
        <title>Georgenia sp.10Sc9-8, isolated from a soil sample collected from the Taklamakan desert.</title>
        <authorList>
            <person name="Liu S."/>
        </authorList>
    </citation>
    <scope>NUCLEOTIDE SEQUENCE</scope>
    <source>
        <strain evidence="7">10Sc9-8</strain>
    </source>
</reference>
<comment type="cofactor">
    <cofactor evidence="1">
        <name>[4Fe-4S] cluster</name>
        <dbReference type="ChEBI" id="CHEBI:49883"/>
    </cofactor>
</comment>
<evidence type="ECO:0000313" key="8">
    <source>
        <dbReference type="Proteomes" id="UP001165561"/>
    </source>
</evidence>
<sequence>PAMFVEVSPELAAERGLEHMGWCHVITARAAVEGRVMVTDRLSPLRVEGRTVHQVWLPYHWGGNGLTTGDSANDLFGISLDPNVLIQETKVGTCDVQPGRRPSGPELMDYVARYRHRAHLDGGQYAPFVTARQSAIGQEDDGSQDKERRG</sequence>
<keyword evidence="4" id="KW-0411">Iron-sulfur</keyword>
<comment type="subcellular location">
    <subcellularLocation>
        <location evidence="2">Cell envelope</location>
    </subcellularLocation>
</comment>
<organism evidence="7 8">
    <name type="scientific">Georgenia halotolerans</name>
    <dbReference type="NCBI Taxonomy" id="3028317"/>
    <lineage>
        <taxon>Bacteria</taxon>
        <taxon>Bacillati</taxon>
        <taxon>Actinomycetota</taxon>
        <taxon>Actinomycetes</taxon>
        <taxon>Micrococcales</taxon>
        <taxon>Bogoriellaceae</taxon>
        <taxon>Georgenia</taxon>
    </lineage>
</organism>
<dbReference type="PANTHER" id="PTHR43598">
    <property type="entry name" value="TUNGSTEN-CONTAINING FORMYLMETHANOFURAN DEHYDROGENASE 2 SUBUNIT B"/>
    <property type="match status" value="1"/>
</dbReference>
<dbReference type="InterPro" id="IPR009010">
    <property type="entry name" value="Asp_de-COase-like_dom_sf"/>
</dbReference>
<evidence type="ECO:0000256" key="3">
    <source>
        <dbReference type="ARBA" id="ARBA00010312"/>
    </source>
</evidence>
<protein>
    <submittedName>
        <fullName evidence="7">Molybdopterin dinucleotide binding domain-containing protein</fullName>
    </submittedName>
</protein>
<keyword evidence="8" id="KW-1185">Reference proteome</keyword>
<dbReference type="EMBL" id="JARACI010000711">
    <property type="protein sequence ID" value="MDD9205911.1"/>
    <property type="molecule type" value="Genomic_DNA"/>
</dbReference>
<evidence type="ECO:0000313" key="7">
    <source>
        <dbReference type="EMBL" id="MDD9205911.1"/>
    </source>
</evidence>
<evidence type="ECO:0000256" key="2">
    <source>
        <dbReference type="ARBA" id="ARBA00004196"/>
    </source>
</evidence>
<evidence type="ECO:0000256" key="4">
    <source>
        <dbReference type="ARBA" id="ARBA00022485"/>
    </source>
</evidence>
<evidence type="ECO:0000256" key="1">
    <source>
        <dbReference type="ARBA" id="ARBA00001966"/>
    </source>
</evidence>
<comment type="caution">
    <text evidence="7">The sequence shown here is derived from an EMBL/GenBank/DDBJ whole genome shotgun (WGS) entry which is preliminary data.</text>
</comment>
<keyword evidence="4" id="KW-0408">Iron</keyword>
<evidence type="ECO:0000259" key="6">
    <source>
        <dbReference type="Pfam" id="PF01568"/>
    </source>
</evidence>
<dbReference type="Pfam" id="PF01568">
    <property type="entry name" value="Molydop_binding"/>
    <property type="match status" value="1"/>
</dbReference>
<feature type="domain" description="Molybdopterin dinucleotide-binding" evidence="6">
    <location>
        <begin position="3"/>
        <end position="84"/>
    </location>
</feature>
<keyword evidence="4" id="KW-0004">4Fe-4S</keyword>
<dbReference type="SUPFAM" id="SSF50692">
    <property type="entry name" value="ADC-like"/>
    <property type="match status" value="1"/>
</dbReference>
<feature type="non-terminal residue" evidence="7">
    <location>
        <position position="1"/>
    </location>
</feature>
<gene>
    <name evidence="7" type="ORF">PU560_05430</name>
</gene>
<dbReference type="Proteomes" id="UP001165561">
    <property type="component" value="Unassembled WGS sequence"/>
</dbReference>
<dbReference type="PANTHER" id="PTHR43598:SF1">
    <property type="entry name" value="FORMATE DEHYDROGENASE-O MAJOR SUBUNIT"/>
    <property type="match status" value="1"/>
</dbReference>
<comment type="similarity">
    <text evidence="3">Belongs to the prokaryotic molybdopterin-containing oxidoreductase family.</text>
</comment>
<keyword evidence="4" id="KW-0479">Metal-binding</keyword>
<proteinExistence type="inferred from homology"/>
<dbReference type="Gene3D" id="2.40.40.20">
    <property type="match status" value="1"/>
</dbReference>
<evidence type="ECO:0000256" key="5">
    <source>
        <dbReference type="ARBA" id="ARBA00023002"/>
    </source>
</evidence>
<accession>A0ABT5TV18</accession>